<keyword evidence="7" id="KW-1185">Reference proteome</keyword>
<reference evidence="6 7" key="1">
    <citation type="submission" date="2024-02" db="EMBL/GenBank/DDBJ databases">
        <title>A draft genome for the cacao thread blight pathogen Marasmius crinis-equi.</title>
        <authorList>
            <person name="Cohen S.P."/>
            <person name="Baruah I.K."/>
            <person name="Amoako-Attah I."/>
            <person name="Bukari Y."/>
            <person name="Meinhardt L.W."/>
            <person name="Bailey B.A."/>
        </authorList>
    </citation>
    <scope>NUCLEOTIDE SEQUENCE [LARGE SCALE GENOMIC DNA]</scope>
    <source>
        <strain evidence="6 7">GH-76</strain>
    </source>
</reference>
<evidence type="ECO:0000313" key="7">
    <source>
        <dbReference type="Proteomes" id="UP001465976"/>
    </source>
</evidence>
<dbReference type="EMBL" id="JBAHYK010000259">
    <property type="protein sequence ID" value="KAL0575954.1"/>
    <property type="molecule type" value="Genomic_DNA"/>
</dbReference>
<accession>A0ABR3FL65</accession>
<dbReference type="PROSITE" id="PS50865">
    <property type="entry name" value="ZF_MYND_2"/>
    <property type="match status" value="1"/>
</dbReference>
<keyword evidence="1" id="KW-0479">Metal-binding</keyword>
<dbReference type="SUPFAM" id="SSF144232">
    <property type="entry name" value="HIT/MYND zinc finger-like"/>
    <property type="match status" value="1"/>
</dbReference>
<keyword evidence="3" id="KW-0862">Zinc</keyword>
<keyword evidence="2 4" id="KW-0863">Zinc-finger</keyword>
<dbReference type="InterPro" id="IPR002893">
    <property type="entry name" value="Znf_MYND"/>
</dbReference>
<organism evidence="6 7">
    <name type="scientific">Marasmius crinis-equi</name>
    <dbReference type="NCBI Taxonomy" id="585013"/>
    <lineage>
        <taxon>Eukaryota</taxon>
        <taxon>Fungi</taxon>
        <taxon>Dikarya</taxon>
        <taxon>Basidiomycota</taxon>
        <taxon>Agaricomycotina</taxon>
        <taxon>Agaricomycetes</taxon>
        <taxon>Agaricomycetidae</taxon>
        <taxon>Agaricales</taxon>
        <taxon>Marasmiineae</taxon>
        <taxon>Marasmiaceae</taxon>
        <taxon>Marasmius</taxon>
    </lineage>
</organism>
<gene>
    <name evidence="6" type="ORF">V5O48_006024</name>
</gene>
<dbReference type="Pfam" id="PF01753">
    <property type="entry name" value="zf-MYND"/>
    <property type="match status" value="1"/>
</dbReference>
<name>A0ABR3FL65_9AGAR</name>
<protein>
    <recommendedName>
        <fullName evidence="5">MYND-type domain-containing protein</fullName>
    </recommendedName>
</protein>
<evidence type="ECO:0000256" key="2">
    <source>
        <dbReference type="ARBA" id="ARBA00022771"/>
    </source>
</evidence>
<evidence type="ECO:0000256" key="4">
    <source>
        <dbReference type="PROSITE-ProRule" id="PRU00134"/>
    </source>
</evidence>
<evidence type="ECO:0000256" key="3">
    <source>
        <dbReference type="ARBA" id="ARBA00022833"/>
    </source>
</evidence>
<evidence type="ECO:0000256" key="1">
    <source>
        <dbReference type="ARBA" id="ARBA00022723"/>
    </source>
</evidence>
<proteinExistence type="predicted"/>
<feature type="domain" description="MYND-type" evidence="5">
    <location>
        <begin position="464"/>
        <end position="490"/>
    </location>
</feature>
<evidence type="ECO:0000313" key="6">
    <source>
        <dbReference type="EMBL" id="KAL0575954.1"/>
    </source>
</evidence>
<dbReference type="Gene3D" id="6.10.140.2220">
    <property type="match status" value="1"/>
</dbReference>
<sequence length="672" mass="76434">MQCSVDEPDGLFTDLGAFAARTSHFKTPRSAVDHLIKLGRPPMAFSYTEIPEKVDSALQALAALAGHMKGMSGCGGAVAAAVQLKTKWDTSISKWTQFFLRDILLSTEGPLTPHGVDIFERLHLLIPYLLLPYHNHWKIEDLMNLARSSFFLPPLLSQFWRISIFKNLPSKGLWCELMWTFVQLPSLIPDMSRDSYDRLSIQPARIPVSFLTTHDEDEDPIALAFIRHLNYEAARLPEMTIRELQGLGVFVSCLVGPFLSERSNPLFNRRVRYHLIAAWVNMTRALFRRKVDPDASLDTEENRALFPLLVSALARILYASDEPWFICESLKAGIVMTLLKTPKWVFRYDKTCGSLGFSMTASFVLHRISQYLVYPLVLNSAVRLVNLKVITAEGLEERLKSNSDVLYDCWGRFKDRLLIFHHLRPHAKKLRGLRPLCDYAKCPLKIGNIMMDPKNVPTVRYRLCSSCLNPTYCSSACQKQHWKESHREKCGKATKKRLAEGVLGTSRYDLDLCLAFAMAYISEFSDRVESLVERHRAGLTTLLEEKSKDSRRVSPELIQDCKDILMRRKNPVLVIFLDKPEISPSSPEDCIKVYDSITLTEDTTYFEAEYTVQMSTLWRHISSNVQHIMIITRIPGGGNNTLYAPHLLTIVNGGTGFKGPFFGTTLMKLPEY</sequence>
<dbReference type="Proteomes" id="UP001465976">
    <property type="component" value="Unassembled WGS sequence"/>
</dbReference>
<evidence type="ECO:0000259" key="5">
    <source>
        <dbReference type="PROSITE" id="PS50865"/>
    </source>
</evidence>
<comment type="caution">
    <text evidence="6">The sequence shown here is derived from an EMBL/GenBank/DDBJ whole genome shotgun (WGS) entry which is preliminary data.</text>
</comment>